<sequence length="124" mass="13694">MRRSMIEIALAMTAYVVVLVLSLLLLARGGIGHPGGRIAVSLLPVLPALGIFWVTLRDLARLDEMQRRIALEALALAYGATALLTFSYGLLENVGFPRLSMFAVWPVMGALWVLGKIIAQWRYR</sequence>
<comment type="caution">
    <text evidence="2">The sequence shown here is derived from an EMBL/GenBank/DDBJ whole genome shotgun (WGS) entry which is preliminary data.</text>
</comment>
<keyword evidence="1" id="KW-0472">Membrane</keyword>
<feature type="transmembrane region" description="Helical" evidence="1">
    <location>
        <begin position="69"/>
        <end position="90"/>
    </location>
</feature>
<reference evidence="2 3" key="1">
    <citation type="submission" date="2019-12" db="EMBL/GenBank/DDBJ databases">
        <authorList>
            <person name="Li M."/>
        </authorList>
    </citation>
    <scope>NUCLEOTIDE SEQUENCE [LARGE SCALE GENOMIC DNA]</scope>
    <source>
        <strain evidence="2 3">GBMRC 2024</strain>
    </source>
</reference>
<dbReference type="Proteomes" id="UP000477911">
    <property type="component" value="Unassembled WGS sequence"/>
</dbReference>
<name>A0A6L7G6N7_9RHOB</name>
<dbReference type="AlphaFoldDB" id="A0A6L7G6N7"/>
<evidence type="ECO:0000256" key="1">
    <source>
        <dbReference type="SAM" id="Phobius"/>
    </source>
</evidence>
<evidence type="ECO:0000313" key="3">
    <source>
        <dbReference type="Proteomes" id="UP000477911"/>
    </source>
</evidence>
<accession>A0A6L7G6N7</accession>
<feature type="transmembrane region" description="Helical" evidence="1">
    <location>
        <begin position="7"/>
        <end position="26"/>
    </location>
</feature>
<evidence type="ECO:0000313" key="2">
    <source>
        <dbReference type="EMBL" id="MXN19731.1"/>
    </source>
</evidence>
<feature type="transmembrane region" description="Helical" evidence="1">
    <location>
        <begin position="38"/>
        <end position="57"/>
    </location>
</feature>
<keyword evidence="1" id="KW-1133">Transmembrane helix</keyword>
<proteinExistence type="predicted"/>
<dbReference type="RefSeq" id="WP_160895855.1">
    <property type="nucleotide sequence ID" value="NZ_WUMU01000020.1"/>
</dbReference>
<keyword evidence="1" id="KW-0812">Transmembrane</keyword>
<organism evidence="2 3">
    <name type="scientific">Pseudooceanicola albus</name>
    <dbReference type="NCBI Taxonomy" id="2692189"/>
    <lineage>
        <taxon>Bacteria</taxon>
        <taxon>Pseudomonadati</taxon>
        <taxon>Pseudomonadota</taxon>
        <taxon>Alphaproteobacteria</taxon>
        <taxon>Rhodobacterales</taxon>
        <taxon>Paracoccaceae</taxon>
        <taxon>Pseudooceanicola</taxon>
    </lineage>
</organism>
<keyword evidence="3" id="KW-1185">Reference proteome</keyword>
<protein>
    <submittedName>
        <fullName evidence="2">Uncharacterized protein</fullName>
    </submittedName>
</protein>
<feature type="transmembrane region" description="Helical" evidence="1">
    <location>
        <begin position="102"/>
        <end position="119"/>
    </location>
</feature>
<dbReference type="EMBL" id="WUMU01000020">
    <property type="protein sequence ID" value="MXN19731.1"/>
    <property type="molecule type" value="Genomic_DNA"/>
</dbReference>
<gene>
    <name evidence="2" type="ORF">GR170_18005</name>
</gene>